<feature type="transmembrane region" description="Helical" evidence="8">
    <location>
        <begin position="269"/>
        <end position="286"/>
    </location>
</feature>
<dbReference type="GO" id="GO:0016020">
    <property type="term" value="C:membrane"/>
    <property type="evidence" value="ECO:0007669"/>
    <property type="project" value="UniProtKB-SubCell"/>
</dbReference>
<name>L1MHR1_9CORY</name>
<evidence type="ECO:0000256" key="3">
    <source>
        <dbReference type="ARBA" id="ARBA00022679"/>
    </source>
</evidence>
<keyword evidence="5 8" id="KW-1133">Transmembrane helix</keyword>
<accession>L1MHR1</accession>
<proteinExistence type="inferred from homology"/>
<evidence type="ECO:0000256" key="8">
    <source>
        <dbReference type="SAM" id="Phobius"/>
    </source>
</evidence>
<protein>
    <recommendedName>
        <fullName evidence="11">Carotene biosynthesis associated membrane protein</fullName>
    </recommendedName>
</protein>
<keyword evidence="4 8" id="KW-0812">Transmembrane</keyword>
<feature type="transmembrane region" description="Helical" evidence="8">
    <location>
        <begin position="559"/>
        <end position="580"/>
    </location>
</feature>
<dbReference type="NCBIfam" id="NF038066">
    <property type="entry name" value="MptB"/>
    <property type="match status" value="1"/>
</dbReference>
<dbReference type="STRING" id="1035195.HMPREF9997_01095"/>
<feature type="transmembrane region" description="Helical" evidence="8">
    <location>
        <begin position="239"/>
        <end position="257"/>
    </location>
</feature>
<keyword evidence="2" id="KW-0328">Glycosyltransferase</keyword>
<feature type="transmembrane region" description="Helical" evidence="8">
    <location>
        <begin position="106"/>
        <end position="130"/>
    </location>
</feature>
<feature type="transmembrane region" description="Helical" evidence="8">
    <location>
        <begin position="493"/>
        <end position="517"/>
    </location>
</feature>
<dbReference type="GO" id="GO:0016757">
    <property type="term" value="F:glycosyltransferase activity"/>
    <property type="evidence" value="ECO:0007669"/>
    <property type="project" value="UniProtKB-KW"/>
</dbReference>
<evidence type="ECO:0000313" key="10">
    <source>
        <dbReference type="Proteomes" id="UP000010445"/>
    </source>
</evidence>
<evidence type="ECO:0000256" key="7">
    <source>
        <dbReference type="ARBA" id="ARBA00043987"/>
    </source>
</evidence>
<dbReference type="AlphaFoldDB" id="L1MHR1"/>
<feature type="transmembrane region" description="Helical" evidence="8">
    <location>
        <begin position="391"/>
        <end position="415"/>
    </location>
</feature>
<feature type="transmembrane region" description="Helical" evidence="8">
    <location>
        <begin position="151"/>
        <end position="173"/>
    </location>
</feature>
<feature type="transmembrane region" description="Helical" evidence="8">
    <location>
        <begin position="529"/>
        <end position="547"/>
    </location>
</feature>
<comment type="subcellular location">
    <subcellularLocation>
        <location evidence="1">Membrane</location>
        <topology evidence="1">Multi-pass membrane protein</topology>
    </subcellularLocation>
</comment>
<feature type="transmembrane region" description="Helical" evidence="8">
    <location>
        <begin position="60"/>
        <end position="86"/>
    </location>
</feature>
<organism evidence="9 10">
    <name type="scientific">Corynebacterium durum F0235</name>
    <dbReference type="NCBI Taxonomy" id="1035195"/>
    <lineage>
        <taxon>Bacteria</taxon>
        <taxon>Bacillati</taxon>
        <taxon>Actinomycetota</taxon>
        <taxon>Actinomycetes</taxon>
        <taxon>Mycobacteriales</taxon>
        <taxon>Corynebacteriaceae</taxon>
        <taxon>Corynebacterium</taxon>
    </lineage>
</organism>
<evidence type="ECO:0008006" key="11">
    <source>
        <dbReference type="Google" id="ProtNLM"/>
    </source>
</evidence>
<evidence type="ECO:0000256" key="1">
    <source>
        <dbReference type="ARBA" id="ARBA00004141"/>
    </source>
</evidence>
<dbReference type="Proteomes" id="UP000010445">
    <property type="component" value="Unassembled WGS sequence"/>
</dbReference>
<dbReference type="HOGENOM" id="CLU_023913_0_0_11"/>
<feature type="transmembrane region" description="Helical" evidence="8">
    <location>
        <begin position="435"/>
        <end position="456"/>
    </location>
</feature>
<evidence type="ECO:0000256" key="4">
    <source>
        <dbReference type="ARBA" id="ARBA00022692"/>
    </source>
</evidence>
<dbReference type="InterPro" id="IPR049829">
    <property type="entry name" value="MptA/B-like"/>
</dbReference>
<dbReference type="PATRIC" id="fig|1035195.3.peg.978"/>
<dbReference type="eggNOG" id="ENOG502Z9GU">
    <property type="taxonomic scope" value="Bacteria"/>
</dbReference>
<comment type="caution">
    <text evidence="9">The sequence shown here is derived from an EMBL/GenBank/DDBJ whole genome shotgun (WGS) entry which is preliminary data.</text>
</comment>
<evidence type="ECO:0000256" key="6">
    <source>
        <dbReference type="ARBA" id="ARBA00023136"/>
    </source>
</evidence>
<sequence>MLELWRSFVQELPHLGTAGSRAAHLHDTASGITTATTTDVDKSKQVKRHQLTHDEMRRFIVLRLMGTFGALMLAFGALGAGALPVLENPFTFFPGGSLMTRMMQTASVVVLVGVGFMVLSWVLMAPFVGASITIRRNTPARVPMSMLRRTFAAWVTPIALSAPLFTQDIYSYIAQGSIVAHGLDPYSAGPIDVLGPEHPLVRSVPFIWAHSPSPYGPVALGIAAVISVITNDSVVWGVYAHRAVSIVFVVATAWAVTNLARRCKVTPQAALWLAILNPLSILHLIGGIHNEAILLGCALVGLELGLRALDGYVPHDSLTGQIVTYRGYKKWGLFALGGVLITMAGLVKVTGFLALGFLGMYVARHWYLRWSHDARFGVLNSARSLTDRRALCALAVAIVVQVAIAVATVAAVTALSGINLGWVTGQGGAATIRSWMSITTDIGVLGGFMGMLLGLGDHTDATIMLTRAVGVSISGFVMIRMLFATFLGRIHPVGALGVSTFVLVVLFPVVHPWYMLWAILPLAAWANRPVFRISAVAYSSLMSFFVLPRGLALPGATVVSIYLASAISFIILLAVGWSLLRRRGIVGLN</sequence>
<feature type="transmembrane region" description="Helical" evidence="8">
    <location>
        <begin position="468"/>
        <end position="487"/>
    </location>
</feature>
<evidence type="ECO:0000256" key="5">
    <source>
        <dbReference type="ARBA" id="ARBA00022989"/>
    </source>
</evidence>
<evidence type="ECO:0000313" key="9">
    <source>
        <dbReference type="EMBL" id="EKX90600.1"/>
    </source>
</evidence>
<keyword evidence="10" id="KW-1185">Reference proteome</keyword>
<comment type="similarity">
    <text evidence="7">Belongs to the MptA/B family.</text>
</comment>
<keyword evidence="6 8" id="KW-0472">Membrane</keyword>
<reference evidence="9 10" key="1">
    <citation type="submission" date="2012-05" db="EMBL/GenBank/DDBJ databases">
        <authorList>
            <person name="Weinstock G."/>
            <person name="Sodergren E."/>
            <person name="Lobos E.A."/>
            <person name="Fulton L."/>
            <person name="Fulton R."/>
            <person name="Courtney L."/>
            <person name="Fronick C."/>
            <person name="O'Laughlin M."/>
            <person name="Godfrey J."/>
            <person name="Wilson R.M."/>
            <person name="Miner T."/>
            <person name="Farmer C."/>
            <person name="Delehaunty K."/>
            <person name="Cordes M."/>
            <person name="Minx P."/>
            <person name="Tomlinson C."/>
            <person name="Chen J."/>
            <person name="Wollam A."/>
            <person name="Pepin K.H."/>
            <person name="Bhonagiri V."/>
            <person name="Zhang X."/>
            <person name="Suruliraj S."/>
            <person name="Warren W."/>
            <person name="Mitreva M."/>
            <person name="Mardis E.R."/>
            <person name="Wilson R.K."/>
        </authorList>
    </citation>
    <scope>NUCLEOTIDE SEQUENCE [LARGE SCALE GENOMIC DNA]</scope>
    <source>
        <strain evidence="9 10">F0235</strain>
    </source>
</reference>
<gene>
    <name evidence="9" type="ORF">HMPREF9997_01095</name>
</gene>
<evidence type="ECO:0000256" key="2">
    <source>
        <dbReference type="ARBA" id="ARBA00022676"/>
    </source>
</evidence>
<dbReference type="Pfam" id="PF26314">
    <property type="entry name" value="MptA_B_family"/>
    <property type="match status" value="1"/>
</dbReference>
<dbReference type="EMBL" id="AMEM01000017">
    <property type="protein sequence ID" value="EKX90600.1"/>
    <property type="molecule type" value="Genomic_DNA"/>
</dbReference>
<keyword evidence="3" id="KW-0808">Transferase</keyword>